<dbReference type="EMBL" id="JAHRIO010021559">
    <property type="protein sequence ID" value="MEQ2165579.1"/>
    <property type="molecule type" value="Genomic_DNA"/>
</dbReference>
<feature type="region of interest" description="Disordered" evidence="1">
    <location>
        <begin position="101"/>
        <end position="122"/>
    </location>
</feature>
<evidence type="ECO:0000256" key="1">
    <source>
        <dbReference type="SAM" id="MobiDB-lite"/>
    </source>
</evidence>
<keyword evidence="3" id="KW-1185">Reference proteome</keyword>
<gene>
    <name evidence="2" type="ORF">GOODEAATRI_018437</name>
</gene>
<comment type="caution">
    <text evidence="2">The sequence shown here is derived from an EMBL/GenBank/DDBJ whole genome shotgun (WGS) entry which is preliminary data.</text>
</comment>
<evidence type="ECO:0000313" key="2">
    <source>
        <dbReference type="EMBL" id="MEQ2165579.1"/>
    </source>
</evidence>
<evidence type="ECO:0000313" key="3">
    <source>
        <dbReference type="Proteomes" id="UP001476798"/>
    </source>
</evidence>
<reference evidence="2 3" key="1">
    <citation type="submission" date="2021-06" db="EMBL/GenBank/DDBJ databases">
        <authorList>
            <person name="Palmer J.M."/>
        </authorList>
    </citation>
    <scope>NUCLEOTIDE SEQUENCE [LARGE SCALE GENOMIC DNA]</scope>
    <source>
        <strain evidence="2 3">GA_2019</strain>
        <tissue evidence="2">Muscle</tissue>
    </source>
</reference>
<sequence length="122" mass="13423">MWAAGSTSKPAPARYQLSFKTNMNKYCMDETVSSIHGVLQNGSPGFLRVLDLNQLFCTSVSLLVPERISATSSPLLHKEELRHLHLPEVLQQAAVCNPQLRPGFREPGQGDRSGLQPQLGLL</sequence>
<protein>
    <submittedName>
        <fullName evidence="2">Uncharacterized protein</fullName>
    </submittedName>
</protein>
<organism evidence="2 3">
    <name type="scientific">Goodea atripinnis</name>
    <dbReference type="NCBI Taxonomy" id="208336"/>
    <lineage>
        <taxon>Eukaryota</taxon>
        <taxon>Metazoa</taxon>
        <taxon>Chordata</taxon>
        <taxon>Craniata</taxon>
        <taxon>Vertebrata</taxon>
        <taxon>Euteleostomi</taxon>
        <taxon>Actinopterygii</taxon>
        <taxon>Neopterygii</taxon>
        <taxon>Teleostei</taxon>
        <taxon>Neoteleostei</taxon>
        <taxon>Acanthomorphata</taxon>
        <taxon>Ovalentaria</taxon>
        <taxon>Atherinomorphae</taxon>
        <taxon>Cyprinodontiformes</taxon>
        <taxon>Goodeidae</taxon>
        <taxon>Goodea</taxon>
    </lineage>
</organism>
<proteinExistence type="predicted"/>
<accession>A0ABV0N2F8</accession>
<name>A0ABV0N2F8_9TELE</name>
<dbReference type="Proteomes" id="UP001476798">
    <property type="component" value="Unassembled WGS sequence"/>
</dbReference>